<keyword evidence="8" id="KW-1185">Reference proteome</keyword>
<organism evidence="7 8">
    <name type="scientific">Alkalicaulis satelles</name>
    <dbReference type="NCBI Taxonomy" id="2609175"/>
    <lineage>
        <taxon>Bacteria</taxon>
        <taxon>Pseudomonadati</taxon>
        <taxon>Pseudomonadota</taxon>
        <taxon>Alphaproteobacteria</taxon>
        <taxon>Maricaulales</taxon>
        <taxon>Maricaulaceae</taxon>
        <taxon>Alkalicaulis</taxon>
    </lineage>
</organism>
<dbReference type="GO" id="GO:0005886">
    <property type="term" value="C:plasma membrane"/>
    <property type="evidence" value="ECO:0007669"/>
    <property type="project" value="UniProtKB-SubCell"/>
</dbReference>
<comment type="caution">
    <text evidence="7">The sequence shown here is derived from an EMBL/GenBank/DDBJ whole genome shotgun (WGS) entry which is preliminary data.</text>
</comment>
<protein>
    <submittedName>
        <fullName evidence="7">LysE family translocator</fullName>
    </submittedName>
</protein>
<dbReference type="GO" id="GO:0015171">
    <property type="term" value="F:amino acid transmembrane transporter activity"/>
    <property type="evidence" value="ECO:0007669"/>
    <property type="project" value="TreeGrafter"/>
</dbReference>
<proteinExistence type="predicted"/>
<name>A0A5M6ZL95_9PROT</name>
<dbReference type="Pfam" id="PF01810">
    <property type="entry name" value="LysE"/>
    <property type="match status" value="1"/>
</dbReference>
<comment type="subcellular location">
    <subcellularLocation>
        <location evidence="1">Cell membrane</location>
        <topology evidence="1">Multi-pass membrane protein</topology>
    </subcellularLocation>
</comment>
<evidence type="ECO:0000256" key="1">
    <source>
        <dbReference type="ARBA" id="ARBA00004651"/>
    </source>
</evidence>
<dbReference type="InterPro" id="IPR001123">
    <property type="entry name" value="LeuE-type"/>
</dbReference>
<sequence length="210" mass="21923">MTLASLAAFAGAIFVLFFTPGPGNLAMVARTLDAGPVHGWVYGAGIIIGDLFWLTVAVFGLAAAAQLASDQPGLFWAARLVGAGLLFWFAYGALRGVWRPAKAAAPLPRVTPGGLAATLAAGVAMPLTNPKPIVFYLAFLPAFFDLSRVDAASYLAMVAIMLIMFALTAGVHVTLADRARGWMAARGVRRWADLVTGLVLAGVGLVLLVR</sequence>
<evidence type="ECO:0000256" key="5">
    <source>
        <dbReference type="ARBA" id="ARBA00023136"/>
    </source>
</evidence>
<feature type="transmembrane region" description="Helical" evidence="6">
    <location>
        <begin position="74"/>
        <end position="94"/>
    </location>
</feature>
<keyword evidence="5 6" id="KW-0472">Membrane</keyword>
<feature type="transmembrane region" description="Helical" evidence="6">
    <location>
        <begin position="151"/>
        <end position="171"/>
    </location>
</feature>
<feature type="transmembrane region" description="Helical" evidence="6">
    <location>
        <begin position="41"/>
        <end position="62"/>
    </location>
</feature>
<evidence type="ECO:0000313" key="8">
    <source>
        <dbReference type="Proteomes" id="UP000325122"/>
    </source>
</evidence>
<accession>A0A5M6ZL95</accession>
<evidence type="ECO:0000256" key="4">
    <source>
        <dbReference type="ARBA" id="ARBA00022989"/>
    </source>
</evidence>
<feature type="transmembrane region" description="Helical" evidence="6">
    <location>
        <begin position="114"/>
        <end position="139"/>
    </location>
</feature>
<gene>
    <name evidence="7" type="ORF">F1654_09375</name>
</gene>
<evidence type="ECO:0000256" key="3">
    <source>
        <dbReference type="ARBA" id="ARBA00022692"/>
    </source>
</evidence>
<dbReference type="EMBL" id="VWOJ01000002">
    <property type="protein sequence ID" value="KAA5803988.1"/>
    <property type="molecule type" value="Genomic_DNA"/>
</dbReference>
<feature type="transmembrane region" description="Helical" evidence="6">
    <location>
        <begin position="191"/>
        <end position="209"/>
    </location>
</feature>
<keyword evidence="3 6" id="KW-0812">Transmembrane</keyword>
<evidence type="ECO:0000313" key="7">
    <source>
        <dbReference type="EMBL" id="KAA5803988.1"/>
    </source>
</evidence>
<dbReference type="PANTHER" id="PTHR30086">
    <property type="entry name" value="ARGININE EXPORTER PROTEIN ARGO"/>
    <property type="match status" value="1"/>
</dbReference>
<evidence type="ECO:0000256" key="6">
    <source>
        <dbReference type="SAM" id="Phobius"/>
    </source>
</evidence>
<dbReference type="PANTHER" id="PTHR30086:SF20">
    <property type="entry name" value="ARGININE EXPORTER PROTEIN ARGO-RELATED"/>
    <property type="match status" value="1"/>
</dbReference>
<keyword evidence="2" id="KW-1003">Cell membrane</keyword>
<evidence type="ECO:0000256" key="2">
    <source>
        <dbReference type="ARBA" id="ARBA00022475"/>
    </source>
</evidence>
<dbReference type="RefSeq" id="WP_150023255.1">
    <property type="nucleotide sequence ID" value="NZ_VWOJ01000002.1"/>
</dbReference>
<reference evidence="7 8" key="1">
    <citation type="submission" date="2019-09" db="EMBL/GenBank/DDBJ databases">
        <authorList>
            <person name="Kevbrin V."/>
            <person name="Grouzdev D.S."/>
        </authorList>
    </citation>
    <scope>NUCLEOTIDE SEQUENCE [LARGE SCALE GENOMIC DNA]</scope>
    <source>
        <strain evidence="7 8">G-192</strain>
    </source>
</reference>
<dbReference type="Proteomes" id="UP000325122">
    <property type="component" value="Unassembled WGS sequence"/>
</dbReference>
<dbReference type="AlphaFoldDB" id="A0A5M6ZL95"/>
<keyword evidence="4 6" id="KW-1133">Transmembrane helix</keyword>